<dbReference type="Gene3D" id="3.40.720.10">
    <property type="entry name" value="Alkaline Phosphatase, subunit A"/>
    <property type="match status" value="1"/>
</dbReference>
<reference evidence="1 2" key="1">
    <citation type="submission" date="2016-10" db="EMBL/GenBank/DDBJ databases">
        <authorList>
            <person name="de Groot N.N."/>
        </authorList>
    </citation>
    <scope>NUCLEOTIDE SEQUENCE [LARGE SCALE GENOMIC DNA]</scope>
    <source>
        <strain evidence="1 2">DSM 23142</strain>
    </source>
</reference>
<dbReference type="PANTHER" id="PTHR10151">
    <property type="entry name" value="ECTONUCLEOTIDE PYROPHOSPHATASE/PHOSPHODIESTERASE"/>
    <property type="match status" value="1"/>
</dbReference>
<proteinExistence type="predicted"/>
<dbReference type="PANTHER" id="PTHR10151:SF120">
    <property type="entry name" value="BIS(5'-ADENOSYL)-TRIPHOSPHATASE"/>
    <property type="match status" value="1"/>
</dbReference>
<accession>A0A1G8AYV6</accession>
<protein>
    <submittedName>
        <fullName evidence="1">Type I phosphodiesterase / nucleotide pyrophosphatase</fullName>
    </submittedName>
</protein>
<name>A0A1G8AYV6_9MICO</name>
<dbReference type="GO" id="GO:0016787">
    <property type="term" value="F:hydrolase activity"/>
    <property type="evidence" value="ECO:0007669"/>
    <property type="project" value="UniProtKB-ARBA"/>
</dbReference>
<dbReference type="EMBL" id="LT629692">
    <property type="protein sequence ID" value="SDH25983.1"/>
    <property type="molecule type" value="Genomic_DNA"/>
</dbReference>
<dbReference type="Proteomes" id="UP000199009">
    <property type="component" value="Chromosome I"/>
</dbReference>
<dbReference type="AlphaFoldDB" id="A0A1G8AYV6"/>
<organism evidence="1 2">
    <name type="scientific">Microbacterium pygmaeum</name>
    <dbReference type="NCBI Taxonomy" id="370764"/>
    <lineage>
        <taxon>Bacteria</taxon>
        <taxon>Bacillati</taxon>
        <taxon>Actinomycetota</taxon>
        <taxon>Actinomycetes</taxon>
        <taxon>Micrococcales</taxon>
        <taxon>Microbacteriaceae</taxon>
        <taxon>Microbacterium</taxon>
    </lineage>
</organism>
<keyword evidence="2" id="KW-1185">Reference proteome</keyword>
<sequence>MTLSLPADPPQARSLTGVAAQMIAALDGTSDWFAPASSAIVLVVDSLGAMNLRARAGHARFLSAAGSKRDVVRTVFPSTTASALTALLTGEAPGRSGIVGYRARVPGTDDVVNQLRGWDAGELPAGWQRAQPWTQRLAAEGRRSFVVSKAEYAGTGFTDATMRGAEFIAAADISERVEIAADVAARHPGSFIYVYTPDLDAIGHKRGWESDEWVAALERVDAAARTLSDRLAPGTGAVVTADHGMIDIPRHRHVLLRGGGDLLEGVRLLGGEPRMLHLYSEPGQAHRTLERWRESESGRAWVLARDEAIAADLFGPVDPEVRERIGDVVVAARSGIAYYDDRLEDKGAQRMVGQHGSLTDQERIVPLIRLGAFA</sequence>
<evidence type="ECO:0000313" key="1">
    <source>
        <dbReference type="EMBL" id="SDH25983.1"/>
    </source>
</evidence>
<dbReference type="InterPro" id="IPR017850">
    <property type="entry name" value="Alkaline_phosphatase_core_sf"/>
</dbReference>
<dbReference type="STRING" id="370764.SAMN04489810_2529"/>
<evidence type="ECO:0000313" key="2">
    <source>
        <dbReference type="Proteomes" id="UP000199009"/>
    </source>
</evidence>
<gene>
    <name evidence="1" type="ORF">SAMN04489810_2529</name>
</gene>
<dbReference type="InterPro" id="IPR002591">
    <property type="entry name" value="Phosphodiest/P_Trfase"/>
</dbReference>
<dbReference type="RefSeq" id="WP_091490785.1">
    <property type="nucleotide sequence ID" value="NZ_LT629692.1"/>
</dbReference>
<dbReference type="OrthoDB" id="9779267at2"/>
<dbReference type="Pfam" id="PF01663">
    <property type="entry name" value="Phosphodiest"/>
    <property type="match status" value="1"/>
</dbReference>
<dbReference type="SUPFAM" id="SSF53649">
    <property type="entry name" value="Alkaline phosphatase-like"/>
    <property type="match status" value="1"/>
</dbReference>